<dbReference type="GO" id="GO:0003677">
    <property type="term" value="F:DNA binding"/>
    <property type="evidence" value="ECO:0007669"/>
    <property type="project" value="UniProtKB-KW"/>
</dbReference>
<evidence type="ECO:0000313" key="1">
    <source>
        <dbReference type="EMBL" id="TWH99114.1"/>
    </source>
</evidence>
<dbReference type="Pfam" id="PF06224">
    <property type="entry name" value="AlkZ-like"/>
    <property type="match status" value="1"/>
</dbReference>
<keyword evidence="1" id="KW-0238">DNA-binding</keyword>
<proteinExistence type="predicted"/>
<organism evidence="1 2">
    <name type="scientific">Luteimonas cucumeris</name>
    <dbReference type="NCBI Taxonomy" id="985012"/>
    <lineage>
        <taxon>Bacteria</taxon>
        <taxon>Pseudomonadati</taxon>
        <taxon>Pseudomonadota</taxon>
        <taxon>Gammaproteobacteria</taxon>
        <taxon>Lysobacterales</taxon>
        <taxon>Lysobacteraceae</taxon>
        <taxon>Luteimonas</taxon>
    </lineage>
</organism>
<keyword evidence="2" id="KW-1185">Reference proteome</keyword>
<accession>A0A562KUU2</accession>
<evidence type="ECO:0000313" key="2">
    <source>
        <dbReference type="Proteomes" id="UP000315167"/>
    </source>
</evidence>
<gene>
    <name evidence="1" type="ORF">IP90_03205</name>
</gene>
<dbReference type="InterPro" id="IPR009351">
    <property type="entry name" value="AlkZ-like"/>
</dbReference>
<dbReference type="PANTHER" id="PTHR38479">
    <property type="entry name" value="LMO0824 PROTEIN"/>
    <property type="match status" value="1"/>
</dbReference>
<comment type="caution">
    <text evidence="1">The sequence shown here is derived from an EMBL/GenBank/DDBJ whole genome shotgun (WGS) entry which is preliminary data.</text>
</comment>
<dbReference type="Proteomes" id="UP000315167">
    <property type="component" value="Unassembled WGS sequence"/>
</dbReference>
<reference evidence="1 2" key="1">
    <citation type="journal article" date="2015" name="Stand. Genomic Sci.">
        <title>Genomic Encyclopedia of Bacterial and Archaeal Type Strains, Phase III: the genomes of soil and plant-associated and newly described type strains.</title>
        <authorList>
            <person name="Whitman W.B."/>
            <person name="Woyke T."/>
            <person name="Klenk H.P."/>
            <person name="Zhou Y."/>
            <person name="Lilburn T.G."/>
            <person name="Beck B.J."/>
            <person name="De Vos P."/>
            <person name="Vandamme P."/>
            <person name="Eisen J.A."/>
            <person name="Garrity G."/>
            <person name="Hugenholtz P."/>
            <person name="Kyrpides N.C."/>
        </authorList>
    </citation>
    <scope>NUCLEOTIDE SEQUENCE [LARGE SCALE GENOMIC DNA]</scope>
    <source>
        <strain evidence="1 2">CGMCC 1.10821</strain>
    </source>
</reference>
<sequence length="368" mass="39758">MSPATTRRAQDVATRLAAARLQRQGIADPTSDTPSDVVSRLLAVQAQDHYGALWAVGLRMRDATEATVAHAIDDGRLVRTWPMRGTLHLLAAADVRWMLALTGARAAQASRGRIERQCGLDAATLQRCRKLLEKTLRDGPVTRIRLYEVLEKAGHATAQSRGLNLLGQLAQEALICGGPRDGKQATYAWLDAWVPASKPLPREEALAALATRYFASRGPATAQDLAWWSGLTLKDVQVAISGAKPQLASETVDGTLYWSTADAETPHRSAGKGVHLLPPFDEYLVAYKDRSFAFDPAFGRQVIGVNGLFNASLVSDGRVVATWKRLLKKDAANVSLTPLQPLRSSEMKASATAVRRYGAFLGVDASLG</sequence>
<dbReference type="EMBL" id="VLKN01000013">
    <property type="protein sequence ID" value="TWH99114.1"/>
    <property type="molecule type" value="Genomic_DNA"/>
</dbReference>
<dbReference type="RefSeq" id="WP_144900686.1">
    <property type="nucleotide sequence ID" value="NZ_VLKN01000013.1"/>
</dbReference>
<dbReference type="OrthoDB" id="9148135at2"/>
<name>A0A562KUU2_9GAMM</name>
<protein>
    <submittedName>
        <fullName evidence="1">Winged helix DNA-binding protein</fullName>
    </submittedName>
</protein>
<dbReference type="PANTHER" id="PTHR38479:SF2">
    <property type="entry name" value="WINGED HELIX DNA-BINDING DOMAIN-CONTAINING PROTEIN"/>
    <property type="match status" value="1"/>
</dbReference>
<dbReference type="AlphaFoldDB" id="A0A562KUU2"/>